<dbReference type="Proteomes" id="UP000433050">
    <property type="component" value="Unassembled WGS sequence"/>
</dbReference>
<keyword evidence="2" id="KW-1185">Reference proteome</keyword>
<dbReference type="EMBL" id="CACSAS010000001">
    <property type="protein sequence ID" value="CAA0100092.1"/>
    <property type="molecule type" value="Genomic_DNA"/>
</dbReference>
<proteinExistence type="predicted"/>
<sequence length="166" mass="18473">MSDIGTKPPGKEHELGDESFMSAADLRGYMDKIAAAHAEEAVEAIDRARHAKEELAKTLAEPIALTPERLHAITQNLLVKLRSAAERGENEIMVMRFPNELCTDHGRAINNTEEGWPETLTGRPRQAYELWRDHLKAAGYGLAAMVIEWPNGMPGDIGLFLTWGKR</sequence>
<dbReference type="AlphaFoldDB" id="A0A5S9P925"/>
<reference evidence="1 2" key="1">
    <citation type="submission" date="2019-12" db="EMBL/GenBank/DDBJ databases">
        <authorList>
            <person name="Reyes-Prieto M."/>
        </authorList>
    </citation>
    <scope>NUCLEOTIDE SEQUENCE [LARGE SCALE GENOMIC DNA]</scope>
    <source>
        <strain evidence="1">HF14-78462</strain>
    </source>
</reference>
<organism evidence="1 2">
    <name type="scientific">Starkeya nomas</name>
    <dbReference type="NCBI Taxonomy" id="2666134"/>
    <lineage>
        <taxon>Bacteria</taxon>
        <taxon>Pseudomonadati</taxon>
        <taxon>Pseudomonadota</taxon>
        <taxon>Alphaproteobacteria</taxon>
        <taxon>Hyphomicrobiales</taxon>
        <taxon>Xanthobacteraceae</taxon>
        <taxon>Starkeya</taxon>
    </lineage>
</organism>
<accession>A0A5S9P925</accession>
<name>A0A5S9P925_9HYPH</name>
<dbReference type="RefSeq" id="WP_144344570.1">
    <property type="nucleotide sequence ID" value="NZ_CACSAS010000001.1"/>
</dbReference>
<gene>
    <name evidence="1" type="ORF">STARVERO_02566</name>
</gene>
<protein>
    <submittedName>
        <fullName evidence="1">Uncharacterized protein</fullName>
    </submittedName>
</protein>
<evidence type="ECO:0000313" key="1">
    <source>
        <dbReference type="EMBL" id="CAA0100092.1"/>
    </source>
</evidence>
<evidence type="ECO:0000313" key="2">
    <source>
        <dbReference type="Proteomes" id="UP000433050"/>
    </source>
</evidence>